<dbReference type="GO" id="GO:0005524">
    <property type="term" value="F:ATP binding"/>
    <property type="evidence" value="ECO:0007669"/>
    <property type="project" value="UniProtKB-KW"/>
</dbReference>
<feature type="modified residue" description="4-aspartylphosphate" evidence="13">
    <location>
        <position position="279"/>
    </location>
</feature>
<evidence type="ECO:0000256" key="6">
    <source>
        <dbReference type="ARBA" id="ARBA00022692"/>
    </source>
</evidence>
<organism evidence="17 18">
    <name type="scientific">Tectimicrobiota bacterium</name>
    <dbReference type="NCBI Taxonomy" id="2528274"/>
    <lineage>
        <taxon>Bacteria</taxon>
        <taxon>Pseudomonadati</taxon>
        <taxon>Nitrospinota/Tectimicrobiota group</taxon>
        <taxon>Candidatus Tectimicrobiota</taxon>
    </lineage>
</organism>
<evidence type="ECO:0000256" key="12">
    <source>
        <dbReference type="PROSITE-ProRule" id="PRU00110"/>
    </source>
</evidence>
<evidence type="ECO:0000259" key="15">
    <source>
        <dbReference type="PROSITE" id="PS50110"/>
    </source>
</evidence>
<dbReference type="PANTHER" id="PTHR45339:SF1">
    <property type="entry name" value="HYBRID SIGNAL TRANSDUCTION HISTIDINE KINASE J"/>
    <property type="match status" value="1"/>
</dbReference>
<dbReference type="GO" id="GO:0005886">
    <property type="term" value="C:plasma membrane"/>
    <property type="evidence" value="ECO:0007669"/>
    <property type="project" value="UniProtKB-SubCell"/>
</dbReference>
<gene>
    <name evidence="17" type="ORF">FJZ47_24305</name>
</gene>
<feature type="domain" description="HPt" evidence="16">
    <location>
        <begin position="566"/>
        <end position="657"/>
    </location>
</feature>
<dbReference type="InterPro" id="IPR036641">
    <property type="entry name" value="HPT_dom_sf"/>
</dbReference>
<dbReference type="Gene3D" id="3.40.50.2300">
    <property type="match status" value="3"/>
</dbReference>
<evidence type="ECO:0000256" key="5">
    <source>
        <dbReference type="ARBA" id="ARBA00022553"/>
    </source>
</evidence>
<dbReference type="CDD" id="cd17546">
    <property type="entry name" value="REC_hyHK_CKI1_RcsC-like"/>
    <property type="match status" value="2"/>
</dbReference>
<dbReference type="InterPro" id="IPR001789">
    <property type="entry name" value="Sig_transdc_resp-reg_receiver"/>
</dbReference>
<dbReference type="InterPro" id="IPR011006">
    <property type="entry name" value="CheY-like_superfamily"/>
</dbReference>
<evidence type="ECO:0000256" key="2">
    <source>
        <dbReference type="ARBA" id="ARBA00004651"/>
    </source>
</evidence>
<dbReference type="PROSITE" id="PS50894">
    <property type="entry name" value="HPT"/>
    <property type="match status" value="1"/>
</dbReference>
<dbReference type="InterPro" id="IPR005467">
    <property type="entry name" value="His_kinase_dom"/>
</dbReference>
<evidence type="ECO:0000313" key="17">
    <source>
        <dbReference type="EMBL" id="MBM3226901.1"/>
    </source>
</evidence>
<evidence type="ECO:0000256" key="7">
    <source>
        <dbReference type="ARBA" id="ARBA00022741"/>
    </source>
</evidence>
<dbReference type="InterPro" id="IPR008207">
    <property type="entry name" value="Sig_transdc_His_kin_Hpt_dom"/>
</dbReference>
<keyword evidence="10" id="KW-0902">Two-component regulatory system</keyword>
<dbReference type="AlphaFoldDB" id="A0A937W8F1"/>
<evidence type="ECO:0000313" key="18">
    <source>
        <dbReference type="Proteomes" id="UP000712673"/>
    </source>
</evidence>
<evidence type="ECO:0000259" key="16">
    <source>
        <dbReference type="PROSITE" id="PS50894"/>
    </source>
</evidence>
<feature type="non-terminal residue" evidence="17">
    <location>
        <position position="1"/>
    </location>
</feature>
<feature type="domain" description="Response regulatory" evidence="15">
    <location>
        <begin position="230"/>
        <end position="348"/>
    </location>
</feature>
<comment type="subcellular location">
    <subcellularLocation>
        <location evidence="2">Cell membrane</location>
        <topology evidence="2">Multi-pass membrane protein</topology>
    </subcellularLocation>
</comment>
<dbReference type="SMART" id="SM00073">
    <property type="entry name" value="HPT"/>
    <property type="match status" value="1"/>
</dbReference>
<evidence type="ECO:0000259" key="14">
    <source>
        <dbReference type="PROSITE" id="PS50109"/>
    </source>
</evidence>
<sequence>DRMDRLFQTFSQVDTSSTRKYGGTGLGLAISKKLAQLMGGGVGVESEVGKGSTFWFTARLEKRPAAAAPAKATRTDLHGLRALVVDDNQTNRTILQHQLSAWGMEVELADGGAQALAILDQAKQEGRSFHIGVLDWQMPEMDGLTLARAIRTRSELKSMQLAFLTSVGQRGEGMRAREAGIQAYLTKPVRQAQLFECLCLLASQVEQKATPTSKALITQHTLTDHKGYAPILVVEDNQINQTIVVRLLERLGYRADVASNGREGVEAMSRREYAAVLMDCQMPEMDGFEATAHIRASELETGRHTPIIAVTAHDLPGDRERCLNAGMDAYIPKPVNIDLLKTTLNTWVPKPTTSESDPIIAPVRRLRLPTTSTEVAPQLTPQARKILLAEDNVVNQKLAQRLLTKLGYEVDIVGTGRGVLEALARESYPLVLMDCQMPEMDGFEATQQIRISNTQTNTHTIIVALTAHAIKGDRERCLEAGMDDYLTKPIDRDALQGVLEKWIGKPVKASPVEEGGATPEIAGAAPETTEVAPTMAQQPVTPAVTPVKVGEAPLDVTTALQMVEGDHELLAEMAELFLQDYPEHLAQIYQALVHRDKQSLSSAAHTLKGAAGNFAAGPTCAAAATLEKMGRAGDFSQVSLVIDELEAALSQLAPALE</sequence>
<dbReference type="Gene3D" id="3.30.565.10">
    <property type="entry name" value="Histidine kinase-like ATPase, C-terminal domain"/>
    <property type="match status" value="1"/>
</dbReference>
<evidence type="ECO:0000256" key="4">
    <source>
        <dbReference type="ARBA" id="ARBA00022475"/>
    </source>
</evidence>
<dbReference type="PRINTS" id="PR00344">
    <property type="entry name" value="BCTRLSENSOR"/>
</dbReference>
<dbReference type="EC" id="2.7.13.3" evidence="3"/>
<dbReference type="Gene3D" id="1.20.120.160">
    <property type="entry name" value="HPT domain"/>
    <property type="match status" value="1"/>
</dbReference>
<dbReference type="PANTHER" id="PTHR45339">
    <property type="entry name" value="HYBRID SIGNAL TRANSDUCTION HISTIDINE KINASE J"/>
    <property type="match status" value="1"/>
</dbReference>
<evidence type="ECO:0000256" key="11">
    <source>
        <dbReference type="ARBA" id="ARBA00023136"/>
    </source>
</evidence>
<dbReference type="CDD" id="cd00088">
    <property type="entry name" value="HPT"/>
    <property type="match status" value="1"/>
</dbReference>
<evidence type="ECO:0000256" key="1">
    <source>
        <dbReference type="ARBA" id="ARBA00000085"/>
    </source>
</evidence>
<feature type="non-terminal residue" evidence="17">
    <location>
        <position position="657"/>
    </location>
</feature>
<comment type="caution">
    <text evidence="17">The sequence shown here is derived from an EMBL/GenBank/DDBJ whole genome shotgun (WGS) entry which is preliminary data.</text>
</comment>
<dbReference type="GO" id="GO:0000155">
    <property type="term" value="F:phosphorelay sensor kinase activity"/>
    <property type="evidence" value="ECO:0007669"/>
    <property type="project" value="UniProtKB-ARBA"/>
</dbReference>
<protein>
    <recommendedName>
        <fullName evidence="3">histidine kinase</fullName>
        <ecNumber evidence="3">2.7.13.3</ecNumber>
    </recommendedName>
</protein>
<evidence type="ECO:0000256" key="10">
    <source>
        <dbReference type="ARBA" id="ARBA00023012"/>
    </source>
</evidence>
<dbReference type="InterPro" id="IPR036890">
    <property type="entry name" value="HATPase_C_sf"/>
</dbReference>
<dbReference type="PROSITE" id="PS50109">
    <property type="entry name" value="HIS_KIN"/>
    <property type="match status" value="1"/>
</dbReference>
<dbReference type="EMBL" id="VGLS01001101">
    <property type="protein sequence ID" value="MBM3226901.1"/>
    <property type="molecule type" value="Genomic_DNA"/>
</dbReference>
<dbReference type="SUPFAM" id="SSF55874">
    <property type="entry name" value="ATPase domain of HSP90 chaperone/DNA topoisomerase II/histidine kinase"/>
    <property type="match status" value="1"/>
</dbReference>
<feature type="domain" description="Response regulatory" evidence="15">
    <location>
        <begin position="81"/>
        <end position="202"/>
    </location>
</feature>
<keyword evidence="7" id="KW-0547">Nucleotide-binding</keyword>
<feature type="modified residue" description="4-aspartylphosphate" evidence="13">
    <location>
        <position position="135"/>
    </location>
</feature>
<dbReference type="SUPFAM" id="SSF52172">
    <property type="entry name" value="CheY-like"/>
    <property type="match status" value="3"/>
</dbReference>
<dbReference type="Pfam" id="PF02518">
    <property type="entry name" value="HATPase_c"/>
    <property type="match status" value="1"/>
</dbReference>
<keyword evidence="5 13" id="KW-0597">Phosphoprotein</keyword>
<dbReference type="Pfam" id="PF01627">
    <property type="entry name" value="Hpt"/>
    <property type="match status" value="1"/>
</dbReference>
<dbReference type="SMART" id="SM00448">
    <property type="entry name" value="REC"/>
    <property type="match status" value="3"/>
</dbReference>
<dbReference type="PROSITE" id="PS50110">
    <property type="entry name" value="RESPONSE_REGULATORY"/>
    <property type="match status" value="3"/>
</dbReference>
<keyword evidence="8" id="KW-0067">ATP-binding</keyword>
<feature type="domain" description="Response regulatory" evidence="15">
    <location>
        <begin position="385"/>
        <end position="503"/>
    </location>
</feature>
<name>A0A937W8F1_UNCTE</name>
<reference evidence="17" key="1">
    <citation type="submission" date="2019-03" db="EMBL/GenBank/DDBJ databases">
        <title>Lake Tanganyika Metagenome-Assembled Genomes (MAGs).</title>
        <authorList>
            <person name="Tran P."/>
        </authorList>
    </citation>
    <scope>NUCLEOTIDE SEQUENCE</scope>
    <source>
        <strain evidence="17">K_DeepCast_65m_m2_066</strain>
    </source>
</reference>
<keyword evidence="6" id="KW-0812">Transmembrane</keyword>
<feature type="modified residue" description="4-aspartylphosphate" evidence="13">
    <location>
        <position position="434"/>
    </location>
</feature>
<accession>A0A937W8F1</accession>
<evidence type="ECO:0000256" key="3">
    <source>
        <dbReference type="ARBA" id="ARBA00012438"/>
    </source>
</evidence>
<proteinExistence type="predicted"/>
<feature type="domain" description="Histidine kinase" evidence="14">
    <location>
        <begin position="1"/>
        <end position="62"/>
    </location>
</feature>
<evidence type="ECO:0000256" key="8">
    <source>
        <dbReference type="ARBA" id="ARBA00022840"/>
    </source>
</evidence>
<keyword evidence="9" id="KW-1133">Transmembrane helix</keyword>
<dbReference type="SUPFAM" id="SSF47226">
    <property type="entry name" value="Histidine-containing phosphotransfer domain, HPT domain"/>
    <property type="match status" value="1"/>
</dbReference>
<feature type="modified residue" description="Phosphohistidine" evidence="12">
    <location>
        <position position="605"/>
    </location>
</feature>
<keyword evidence="4" id="KW-1003">Cell membrane</keyword>
<comment type="catalytic activity">
    <reaction evidence="1">
        <text>ATP + protein L-histidine = ADP + protein N-phospho-L-histidine.</text>
        <dbReference type="EC" id="2.7.13.3"/>
    </reaction>
</comment>
<dbReference type="Pfam" id="PF00072">
    <property type="entry name" value="Response_reg"/>
    <property type="match status" value="3"/>
</dbReference>
<evidence type="ECO:0000256" key="9">
    <source>
        <dbReference type="ARBA" id="ARBA00022989"/>
    </source>
</evidence>
<dbReference type="Proteomes" id="UP000712673">
    <property type="component" value="Unassembled WGS sequence"/>
</dbReference>
<evidence type="ECO:0000256" key="13">
    <source>
        <dbReference type="PROSITE-ProRule" id="PRU00169"/>
    </source>
</evidence>
<dbReference type="InterPro" id="IPR004358">
    <property type="entry name" value="Sig_transdc_His_kin-like_C"/>
</dbReference>
<dbReference type="InterPro" id="IPR003594">
    <property type="entry name" value="HATPase_dom"/>
</dbReference>
<keyword evidence="11" id="KW-0472">Membrane</keyword>